<dbReference type="InterPro" id="IPR002314">
    <property type="entry name" value="aa-tRNA-synt_IIb"/>
</dbReference>
<comment type="catalytic activity">
    <reaction evidence="12 13">
        <text>tRNA(Thr) + L-threonine + ATP = L-threonyl-tRNA(Thr) + AMP + diphosphate + H(+)</text>
        <dbReference type="Rhea" id="RHEA:24624"/>
        <dbReference type="Rhea" id="RHEA-COMP:9670"/>
        <dbReference type="Rhea" id="RHEA-COMP:9704"/>
        <dbReference type="ChEBI" id="CHEBI:15378"/>
        <dbReference type="ChEBI" id="CHEBI:30616"/>
        <dbReference type="ChEBI" id="CHEBI:33019"/>
        <dbReference type="ChEBI" id="CHEBI:57926"/>
        <dbReference type="ChEBI" id="CHEBI:78442"/>
        <dbReference type="ChEBI" id="CHEBI:78534"/>
        <dbReference type="ChEBI" id="CHEBI:456215"/>
        <dbReference type="EC" id="6.1.1.3"/>
    </reaction>
</comment>
<dbReference type="KEGG" id="abat:CFX1CAM_1983"/>
<proteinExistence type="inferred from homology"/>
<evidence type="ECO:0000256" key="5">
    <source>
        <dbReference type="ARBA" id="ARBA00022723"/>
    </source>
</evidence>
<dbReference type="Gene3D" id="3.40.50.800">
    <property type="entry name" value="Anticodon-binding domain"/>
    <property type="match status" value="1"/>
</dbReference>
<evidence type="ECO:0000256" key="12">
    <source>
        <dbReference type="ARBA" id="ARBA00049515"/>
    </source>
</evidence>
<dbReference type="HAMAP" id="MF_00184">
    <property type="entry name" value="Thr_tRNA_synth"/>
    <property type="match status" value="1"/>
</dbReference>
<dbReference type="InterPro" id="IPR018163">
    <property type="entry name" value="Thr/Ala-tRNA-synth_IIc_edit"/>
</dbReference>
<dbReference type="Gene3D" id="3.30.930.10">
    <property type="entry name" value="Bira Bifunctional Protein, Domain 2"/>
    <property type="match status" value="1"/>
</dbReference>
<evidence type="ECO:0000256" key="10">
    <source>
        <dbReference type="ARBA" id="ARBA00022917"/>
    </source>
</evidence>
<keyword evidence="6 13" id="KW-0547">Nucleotide-binding</keyword>
<dbReference type="PROSITE" id="PS50862">
    <property type="entry name" value="AA_TRNA_LIGASE_II"/>
    <property type="match status" value="1"/>
</dbReference>
<dbReference type="NCBIfam" id="TIGR00418">
    <property type="entry name" value="thrS"/>
    <property type="match status" value="1"/>
</dbReference>
<dbReference type="SMART" id="SM00863">
    <property type="entry name" value="tRNA_SAD"/>
    <property type="match status" value="1"/>
</dbReference>
<evidence type="ECO:0000256" key="1">
    <source>
        <dbReference type="ARBA" id="ARBA00008226"/>
    </source>
</evidence>
<evidence type="ECO:0000256" key="6">
    <source>
        <dbReference type="ARBA" id="ARBA00022741"/>
    </source>
</evidence>
<dbReference type="GO" id="GO:0046872">
    <property type="term" value="F:metal ion binding"/>
    <property type="evidence" value="ECO:0007669"/>
    <property type="project" value="UniProtKB-KW"/>
</dbReference>
<dbReference type="PANTHER" id="PTHR11451:SF44">
    <property type="entry name" value="THREONINE--TRNA LIGASE, CHLOROPLASTIC_MITOCHONDRIAL 2"/>
    <property type="match status" value="1"/>
</dbReference>
<gene>
    <name evidence="13 15" type="primary">thrS</name>
    <name evidence="15" type="ORF">CFX1CAM_1983</name>
</gene>
<comment type="similarity">
    <text evidence="1 13">Belongs to the class-II aminoacyl-tRNA synthetase family.</text>
</comment>
<keyword evidence="16" id="KW-1185">Reference proteome</keyword>
<feature type="binding site" evidence="13">
    <location>
        <position position="289"/>
    </location>
    <ligand>
        <name>Zn(2+)</name>
        <dbReference type="ChEBI" id="CHEBI:29105"/>
        <note>catalytic</note>
    </ligand>
</feature>
<dbReference type="GO" id="GO:0000049">
    <property type="term" value="F:tRNA binding"/>
    <property type="evidence" value="ECO:0007669"/>
    <property type="project" value="UniProtKB-KW"/>
</dbReference>
<keyword evidence="11 13" id="KW-0030">Aminoacyl-tRNA synthetase</keyword>
<evidence type="ECO:0000256" key="3">
    <source>
        <dbReference type="ARBA" id="ARBA00022555"/>
    </source>
</evidence>
<evidence type="ECO:0000256" key="4">
    <source>
        <dbReference type="ARBA" id="ARBA00022598"/>
    </source>
</evidence>
<comment type="cofactor">
    <cofactor evidence="13">
        <name>Zn(2+)</name>
        <dbReference type="ChEBI" id="CHEBI:29105"/>
    </cofactor>
    <text evidence="13">Binds 1 zinc ion per subunit.</text>
</comment>
<keyword evidence="7 13" id="KW-0862">Zinc</keyword>
<sequence>MVEKYEESRLYRLRHSAAHVMAQAVLEKFPEGKVAIGPPVEDGFYYDFDLPRPLTPEDLEEIEARMREIIKANEPFIYEEVSADQAREIFKDQPYKLELIDGLEEGGVDEHGNPVDEKPVISIYKSDTFVDLCRGPHLETTGQINPKAIKLMSVAGAYWRGDEHNPMLQRIYGTAWLSPQDLKQYLQFLEEAKKRDHRKLGRELDLYSISDAVGSGLVLWHPKGAMIRHLSERFWEDEHLKNGYDLVYTPHIGKADLWKTSGHLDFYAENMYSPIEIENQQYYLKPMNCPFHIEIYKSDIRSYRDLPLRYAEMGTVYRYERSGVLHGLMRVRGFTQDDAHHFCTPGQMPEEIDFVLSFSLNFLRSFGFNEISAYLSTRPEKAVGDPERWQAAEAALEASLKRAELPYEVDKGGGAFYGPKIDLKIKDALGREWQLSTIQFDFNNPERFDMTYIEEDGQPHQPYMVHRALMGSMERFFGILIEHYAGAFPLWLAPVQAVIIPIADRHVDFARAVTADLKTAGLRVKLDQRSDRMNAKIRDAEKQKVPFMLVIGDREMENNQVDVRRRSGERLGALSVADFKALALKDVAEKLVG</sequence>
<dbReference type="PRINTS" id="PR01047">
    <property type="entry name" value="TRNASYNTHTHR"/>
</dbReference>
<dbReference type="SUPFAM" id="SSF52954">
    <property type="entry name" value="Class II aaRS ABD-related"/>
    <property type="match status" value="1"/>
</dbReference>
<keyword evidence="3 13" id="KW-0820">tRNA-binding</keyword>
<keyword evidence="4 13" id="KW-0436">Ligase</keyword>
<evidence type="ECO:0000313" key="16">
    <source>
        <dbReference type="Proteomes" id="UP000195514"/>
    </source>
</evidence>
<reference evidence="16" key="1">
    <citation type="submission" date="2017-05" db="EMBL/GenBank/DDBJ databases">
        <authorList>
            <person name="Kirkegaard R."/>
            <person name="Mcilroy J S."/>
        </authorList>
    </citation>
    <scope>NUCLEOTIDE SEQUENCE [LARGE SCALE GENOMIC DNA]</scope>
</reference>
<dbReference type="CDD" id="cd00771">
    <property type="entry name" value="ThrRS_core"/>
    <property type="match status" value="1"/>
</dbReference>
<feature type="binding site" evidence="13">
    <location>
        <position position="340"/>
    </location>
    <ligand>
        <name>Zn(2+)</name>
        <dbReference type="ChEBI" id="CHEBI:29105"/>
        <note>catalytic</note>
    </ligand>
</feature>
<evidence type="ECO:0000256" key="9">
    <source>
        <dbReference type="ARBA" id="ARBA00022884"/>
    </source>
</evidence>
<keyword evidence="9 13" id="KW-0694">RNA-binding</keyword>
<dbReference type="InterPro" id="IPR047246">
    <property type="entry name" value="ThrRS_anticodon"/>
</dbReference>
<comment type="subunit">
    <text evidence="13">Homodimer.</text>
</comment>
<evidence type="ECO:0000256" key="8">
    <source>
        <dbReference type="ARBA" id="ARBA00022840"/>
    </source>
</evidence>
<evidence type="ECO:0000313" key="15">
    <source>
        <dbReference type="EMBL" id="SMX55048.1"/>
    </source>
</evidence>
<dbReference type="Gene3D" id="3.30.980.10">
    <property type="entry name" value="Threonyl-trna Synthetase, Chain A, domain 2"/>
    <property type="match status" value="1"/>
</dbReference>
<evidence type="ECO:0000256" key="7">
    <source>
        <dbReference type="ARBA" id="ARBA00022833"/>
    </source>
</evidence>
<dbReference type="EMBL" id="LT859958">
    <property type="protein sequence ID" value="SMX55048.1"/>
    <property type="molecule type" value="Genomic_DNA"/>
</dbReference>
<accession>A0A1Y6K839</accession>
<dbReference type="InterPro" id="IPR004154">
    <property type="entry name" value="Anticodon-bd"/>
</dbReference>
<dbReference type="InterPro" id="IPR033728">
    <property type="entry name" value="ThrRS_core"/>
</dbReference>
<dbReference type="InterPro" id="IPR006195">
    <property type="entry name" value="aa-tRNA-synth_II"/>
</dbReference>
<dbReference type="FunFam" id="3.40.50.800:FF:000001">
    <property type="entry name" value="Threonine--tRNA ligase"/>
    <property type="match status" value="1"/>
</dbReference>
<evidence type="ECO:0000259" key="14">
    <source>
        <dbReference type="PROSITE" id="PS50862"/>
    </source>
</evidence>
<keyword evidence="10 13" id="KW-0648">Protein biosynthesis</keyword>
<dbReference type="InterPro" id="IPR045864">
    <property type="entry name" value="aa-tRNA-synth_II/BPL/LPL"/>
</dbReference>
<comment type="caution">
    <text evidence="13">Lacks conserved residue(s) required for the propagation of feature annotation.</text>
</comment>
<dbReference type="GO" id="GO:0005737">
    <property type="term" value="C:cytoplasm"/>
    <property type="evidence" value="ECO:0007669"/>
    <property type="project" value="UniProtKB-SubCell"/>
</dbReference>
<dbReference type="Pfam" id="PF07973">
    <property type="entry name" value="tRNA_SAD"/>
    <property type="match status" value="1"/>
</dbReference>
<dbReference type="FunFam" id="3.30.980.10:FF:000005">
    <property type="entry name" value="Threonyl-tRNA synthetase, mitochondrial"/>
    <property type="match status" value="1"/>
</dbReference>
<dbReference type="GO" id="GO:0005524">
    <property type="term" value="F:ATP binding"/>
    <property type="evidence" value="ECO:0007669"/>
    <property type="project" value="UniProtKB-UniRule"/>
</dbReference>
<evidence type="ECO:0000256" key="13">
    <source>
        <dbReference type="HAMAP-Rule" id="MF_00184"/>
    </source>
</evidence>
<organism evidence="15 16">
    <name type="scientific">Candidatus Brevifilum fermentans</name>
    <dbReference type="NCBI Taxonomy" id="1986204"/>
    <lineage>
        <taxon>Bacteria</taxon>
        <taxon>Bacillati</taxon>
        <taxon>Chloroflexota</taxon>
        <taxon>Anaerolineae</taxon>
        <taxon>Anaerolineales</taxon>
        <taxon>Anaerolineaceae</taxon>
        <taxon>Candidatus Brevifilum</taxon>
    </lineage>
</organism>
<dbReference type="Pfam" id="PF03129">
    <property type="entry name" value="HGTP_anticodon"/>
    <property type="match status" value="1"/>
</dbReference>
<dbReference type="InterPro" id="IPR012947">
    <property type="entry name" value="tRNA_SAD"/>
</dbReference>
<dbReference type="OrthoDB" id="9802304at2"/>
<dbReference type="Gene3D" id="3.30.54.20">
    <property type="match status" value="1"/>
</dbReference>
<evidence type="ECO:0000256" key="2">
    <source>
        <dbReference type="ARBA" id="ARBA00022490"/>
    </source>
</evidence>
<keyword evidence="2 13" id="KW-0963">Cytoplasm</keyword>
<dbReference type="AlphaFoldDB" id="A0A1Y6K839"/>
<dbReference type="SUPFAM" id="SSF55186">
    <property type="entry name" value="ThrRS/AlaRS common domain"/>
    <property type="match status" value="1"/>
</dbReference>
<dbReference type="FunFam" id="3.30.930.10:FF:000002">
    <property type="entry name" value="Threonine--tRNA ligase"/>
    <property type="match status" value="1"/>
</dbReference>
<dbReference type="Pfam" id="PF00587">
    <property type="entry name" value="tRNA-synt_2b"/>
    <property type="match status" value="1"/>
</dbReference>
<keyword evidence="8 13" id="KW-0067">ATP-binding</keyword>
<name>A0A1Y6K839_9CHLR</name>
<dbReference type="CDD" id="cd00860">
    <property type="entry name" value="ThrRS_anticodon"/>
    <property type="match status" value="1"/>
</dbReference>
<dbReference type="EC" id="6.1.1.3" evidence="13"/>
<dbReference type="GO" id="GO:0006435">
    <property type="term" value="P:threonyl-tRNA aminoacylation"/>
    <property type="evidence" value="ECO:0007669"/>
    <property type="project" value="UniProtKB-UniRule"/>
</dbReference>
<dbReference type="Proteomes" id="UP000195514">
    <property type="component" value="Chromosome I"/>
</dbReference>
<dbReference type="PANTHER" id="PTHR11451">
    <property type="entry name" value="THREONINE-TRNA LIGASE"/>
    <property type="match status" value="1"/>
</dbReference>
<feature type="binding site" evidence="13">
    <location>
        <position position="466"/>
    </location>
    <ligand>
        <name>Zn(2+)</name>
        <dbReference type="ChEBI" id="CHEBI:29105"/>
        <note>catalytic</note>
    </ligand>
</feature>
<feature type="domain" description="Aminoacyl-transfer RNA synthetases class-II family profile" evidence="14">
    <location>
        <begin position="196"/>
        <end position="489"/>
    </location>
</feature>
<dbReference type="InterPro" id="IPR036621">
    <property type="entry name" value="Anticodon-bd_dom_sf"/>
</dbReference>
<protein>
    <recommendedName>
        <fullName evidence="13">Threonine--tRNA ligase</fullName>
        <ecNumber evidence="13">6.1.1.3</ecNumber>
    </recommendedName>
    <alternativeName>
        <fullName evidence="13">Threonyl-tRNA synthetase</fullName>
        <shortName evidence="13">ThrRS</shortName>
    </alternativeName>
</protein>
<dbReference type="RefSeq" id="WP_087862842.1">
    <property type="nucleotide sequence ID" value="NZ_LT859958.1"/>
</dbReference>
<dbReference type="SUPFAM" id="SSF55681">
    <property type="entry name" value="Class II aaRS and biotin synthetases"/>
    <property type="match status" value="1"/>
</dbReference>
<comment type="subcellular location">
    <subcellularLocation>
        <location evidence="13">Cytoplasm</location>
    </subcellularLocation>
</comment>
<keyword evidence="5 13" id="KW-0479">Metal-binding</keyword>
<dbReference type="GO" id="GO:0004829">
    <property type="term" value="F:threonine-tRNA ligase activity"/>
    <property type="evidence" value="ECO:0007669"/>
    <property type="project" value="UniProtKB-UniRule"/>
</dbReference>
<evidence type="ECO:0000256" key="11">
    <source>
        <dbReference type="ARBA" id="ARBA00023146"/>
    </source>
</evidence>
<dbReference type="InterPro" id="IPR002320">
    <property type="entry name" value="Thr-tRNA-ligase_IIa"/>
</dbReference>